<keyword evidence="3" id="KW-1185">Reference proteome</keyword>
<evidence type="ECO:0000313" key="2">
    <source>
        <dbReference type="EMBL" id="EPS69287.1"/>
    </source>
</evidence>
<organism evidence="2 3">
    <name type="scientific">Genlisea aurea</name>
    <dbReference type="NCBI Taxonomy" id="192259"/>
    <lineage>
        <taxon>Eukaryota</taxon>
        <taxon>Viridiplantae</taxon>
        <taxon>Streptophyta</taxon>
        <taxon>Embryophyta</taxon>
        <taxon>Tracheophyta</taxon>
        <taxon>Spermatophyta</taxon>
        <taxon>Magnoliopsida</taxon>
        <taxon>eudicotyledons</taxon>
        <taxon>Gunneridae</taxon>
        <taxon>Pentapetalae</taxon>
        <taxon>asterids</taxon>
        <taxon>lamiids</taxon>
        <taxon>Lamiales</taxon>
        <taxon>Lentibulariaceae</taxon>
        <taxon>Genlisea</taxon>
    </lineage>
</organism>
<feature type="non-terminal residue" evidence="2">
    <location>
        <position position="96"/>
    </location>
</feature>
<proteinExistence type="predicted"/>
<dbReference type="EMBL" id="AUSU01002192">
    <property type="protein sequence ID" value="EPS69287.1"/>
    <property type="molecule type" value="Genomic_DNA"/>
</dbReference>
<evidence type="ECO:0000256" key="1">
    <source>
        <dbReference type="SAM" id="Coils"/>
    </source>
</evidence>
<accession>S8E9W0</accession>
<dbReference type="Gene3D" id="1.20.5.4130">
    <property type="match status" value="1"/>
</dbReference>
<gene>
    <name evidence="2" type="ORF">M569_05484</name>
</gene>
<sequence length="96" mass="10916">MAYPTLVSLANTLQYFAIEDKFQIFGDADDSKRRPFQSLFGNVVFLRDFLEKFTGKARKLEAQIGESANEVIGKDIDKLLLQINESDARIESIVQE</sequence>
<comment type="caution">
    <text evidence="2">The sequence shown here is derived from an EMBL/GenBank/DDBJ whole genome shotgun (WGS) entry which is preliminary data.</text>
</comment>
<dbReference type="AlphaFoldDB" id="S8E9W0"/>
<dbReference type="Proteomes" id="UP000015453">
    <property type="component" value="Unassembled WGS sequence"/>
</dbReference>
<protein>
    <submittedName>
        <fullName evidence="2">Uncharacterized protein</fullName>
    </submittedName>
</protein>
<reference evidence="2 3" key="1">
    <citation type="journal article" date="2013" name="BMC Genomics">
        <title>The miniature genome of a carnivorous plant Genlisea aurea contains a low number of genes and short non-coding sequences.</title>
        <authorList>
            <person name="Leushkin E.V."/>
            <person name="Sutormin R.A."/>
            <person name="Nabieva E.R."/>
            <person name="Penin A.A."/>
            <person name="Kondrashov A.S."/>
            <person name="Logacheva M.D."/>
        </authorList>
    </citation>
    <scope>NUCLEOTIDE SEQUENCE [LARGE SCALE GENOMIC DNA]</scope>
</reference>
<feature type="coiled-coil region" evidence="1">
    <location>
        <begin position="50"/>
        <end position="96"/>
    </location>
</feature>
<keyword evidence="1" id="KW-0175">Coiled coil</keyword>
<evidence type="ECO:0000313" key="3">
    <source>
        <dbReference type="Proteomes" id="UP000015453"/>
    </source>
</evidence>
<name>S8E9W0_9LAMI</name>